<evidence type="ECO:0000313" key="3">
    <source>
        <dbReference type="EMBL" id="GGC42424.1"/>
    </source>
</evidence>
<evidence type="ECO:0000313" key="4">
    <source>
        <dbReference type="Proteomes" id="UP000597338"/>
    </source>
</evidence>
<name>A0ABQ1MKX3_9SPHI</name>
<feature type="domain" description="MobA/VirD2-like nuclease" evidence="2">
    <location>
        <begin position="17"/>
        <end position="151"/>
    </location>
</feature>
<dbReference type="Pfam" id="PF03432">
    <property type="entry name" value="Relaxase"/>
    <property type="match status" value="1"/>
</dbReference>
<gene>
    <name evidence="3" type="ORF">GCM10011386_38300</name>
</gene>
<evidence type="ECO:0000256" key="1">
    <source>
        <dbReference type="SAM" id="MobiDB-lite"/>
    </source>
</evidence>
<proteinExistence type="predicted"/>
<organism evidence="3 4">
    <name type="scientific">Parapedobacter defluvii</name>
    <dbReference type="NCBI Taxonomy" id="2045106"/>
    <lineage>
        <taxon>Bacteria</taxon>
        <taxon>Pseudomonadati</taxon>
        <taxon>Bacteroidota</taxon>
        <taxon>Sphingobacteriia</taxon>
        <taxon>Sphingobacteriales</taxon>
        <taxon>Sphingobacteriaceae</taxon>
        <taxon>Parapedobacter</taxon>
    </lineage>
</organism>
<comment type="caution">
    <text evidence="3">The sequence shown here is derived from an EMBL/GenBank/DDBJ whole genome shotgun (WGS) entry which is preliminary data.</text>
</comment>
<evidence type="ECO:0000259" key="2">
    <source>
        <dbReference type="Pfam" id="PF03432"/>
    </source>
</evidence>
<protein>
    <submittedName>
        <fullName evidence="3">Mobilization protein</fullName>
    </submittedName>
</protein>
<dbReference type="RefSeq" id="WP_188753079.1">
    <property type="nucleotide sequence ID" value="NZ_BMIK01000018.1"/>
</dbReference>
<dbReference type="EMBL" id="BMIK01000018">
    <property type="protein sequence ID" value="GGC42424.1"/>
    <property type="molecule type" value="Genomic_DNA"/>
</dbReference>
<dbReference type="Proteomes" id="UP000597338">
    <property type="component" value="Unassembled WGS sequence"/>
</dbReference>
<reference evidence="4" key="1">
    <citation type="journal article" date="2019" name="Int. J. Syst. Evol. Microbiol.">
        <title>The Global Catalogue of Microorganisms (GCM) 10K type strain sequencing project: providing services to taxonomists for standard genome sequencing and annotation.</title>
        <authorList>
            <consortium name="The Broad Institute Genomics Platform"/>
            <consortium name="The Broad Institute Genome Sequencing Center for Infectious Disease"/>
            <person name="Wu L."/>
            <person name="Ma J."/>
        </authorList>
    </citation>
    <scope>NUCLEOTIDE SEQUENCE [LARGE SCALE GENOMIC DNA]</scope>
    <source>
        <strain evidence="4">CGMCC 1.15342</strain>
    </source>
</reference>
<sequence>MVAKIISGKDIGGVLHYNEHKVEEGVARLILASGFAGEIADMDMQQKKQRFEHLTMLNGRVKTNTLHISLNFDPAEKINDEKMQQIAIDYMERIDFGDQPYIVYRHHDAAHPHIHIATVNIQPNGKRIDIHNIGRTKSEEARQEIEEKYKLVKARGREQEQGYGIKPVEIEKAIYGKSQTKRAITNVVGAVVKEYSFTSLAELNAALSQYNVVAHRGNESSRMYERGGLQFSLTDENGKRIGIPIKASALYGKPTLANLEKRFERNAENRKRHKDSLKQHIDKAMESHTQFTDPTFINELAKQGIHAVFRQSEQGQLYGITYVDNVNKTIFNGSDLGKEYGAKSISGTFGPKDIPNGTKQKLIPKAKTTLPRPRLGTFLHHVKSPTNYLKAALEMSRPQKYGTGDGKDLLETLLGKTTPDYAPRIPKKKKKKGRRISR</sequence>
<feature type="region of interest" description="Disordered" evidence="1">
    <location>
        <begin position="415"/>
        <end position="438"/>
    </location>
</feature>
<feature type="compositionally biased region" description="Basic residues" evidence="1">
    <location>
        <begin position="425"/>
        <end position="438"/>
    </location>
</feature>
<keyword evidence="4" id="KW-1185">Reference proteome</keyword>
<accession>A0ABQ1MKX3</accession>
<dbReference type="InterPro" id="IPR005094">
    <property type="entry name" value="Endonuclease_MobA/VirD2"/>
</dbReference>